<keyword evidence="8" id="KW-1185">Reference proteome</keyword>
<evidence type="ECO:0000313" key="6">
    <source>
        <dbReference type="EMBL" id="EPZ33618.1"/>
    </source>
</evidence>
<feature type="domain" description="Protein kinase" evidence="5">
    <location>
        <begin position="211"/>
        <end position="526"/>
    </location>
</feature>
<dbReference type="GO" id="GO:0005524">
    <property type="term" value="F:ATP binding"/>
    <property type="evidence" value="ECO:0007669"/>
    <property type="project" value="UniProtKB-UniRule"/>
</dbReference>
<dbReference type="GO" id="GO:0005829">
    <property type="term" value="C:cytosol"/>
    <property type="evidence" value="ECO:0007669"/>
    <property type="project" value="TreeGrafter"/>
</dbReference>
<evidence type="ECO:0000313" key="9">
    <source>
        <dbReference type="Proteomes" id="UP000281549"/>
    </source>
</evidence>
<dbReference type="GO" id="GO:0005634">
    <property type="term" value="C:nucleus"/>
    <property type="evidence" value="ECO:0007669"/>
    <property type="project" value="TreeGrafter"/>
</dbReference>
<feature type="binding site" evidence="3">
    <location>
        <position position="244"/>
    </location>
    <ligand>
        <name>ATP</name>
        <dbReference type="ChEBI" id="CHEBI:30616"/>
    </ligand>
</feature>
<dbReference type="Gene3D" id="3.30.200.20">
    <property type="entry name" value="Phosphorylase Kinase, domain 1"/>
    <property type="match status" value="1"/>
</dbReference>
<dbReference type="InterPro" id="IPR000719">
    <property type="entry name" value="Prot_kinase_dom"/>
</dbReference>
<dbReference type="EMBL" id="KE561047">
    <property type="protein sequence ID" value="EPZ33618.1"/>
    <property type="molecule type" value="Genomic_DNA"/>
</dbReference>
<dbReference type="Proteomes" id="UP000030755">
    <property type="component" value="Unassembled WGS sequence"/>
</dbReference>
<dbReference type="GO" id="GO:0004674">
    <property type="term" value="F:protein serine/threonine kinase activity"/>
    <property type="evidence" value="ECO:0007669"/>
    <property type="project" value="TreeGrafter"/>
</dbReference>
<dbReference type="AlphaFoldDB" id="A0A075ATQ3"/>
<dbReference type="Proteomes" id="UP000281549">
    <property type="component" value="Unassembled WGS sequence"/>
</dbReference>
<dbReference type="InterPro" id="IPR011009">
    <property type="entry name" value="Kinase-like_dom_sf"/>
</dbReference>
<keyword evidence="6" id="KW-0808">Transferase</keyword>
<proteinExistence type="predicted"/>
<keyword evidence="2 3" id="KW-0067">ATP-binding</keyword>
<organism evidence="6 8">
    <name type="scientific">Rozella allomycis (strain CSF55)</name>
    <dbReference type="NCBI Taxonomy" id="988480"/>
    <lineage>
        <taxon>Eukaryota</taxon>
        <taxon>Fungi</taxon>
        <taxon>Fungi incertae sedis</taxon>
        <taxon>Cryptomycota</taxon>
        <taxon>Cryptomycota incertae sedis</taxon>
        <taxon>Rozella</taxon>
    </lineage>
</organism>
<evidence type="ECO:0000256" key="3">
    <source>
        <dbReference type="PROSITE-ProRule" id="PRU10141"/>
    </source>
</evidence>
<evidence type="ECO:0000256" key="4">
    <source>
        <dbReference type="SAM" id="MobiDB-lite"/>
    </source>
</evidence>
<dbReference type="InterPro" id="IPR008271">
    <property type="entry name" value="Ser/Thr_kinase_AS"/>
</dbReference>
<dbReference type="EMBL" id="ML005731">
    <property type="protein sequence ID" value="RKP17658.1"/>
    <property type="molecule type" value="Genomic_DNA"/>
</dbReference>
<sequence>MGNKETWKIGLSPVLEANEDEEKFGFAPLTLPKNLLSSTKSKKLNLKSVQDRPKTPPLLTNPKPLFTAKVPKDSSTSLENLSGSGSDIDLQGLQKRQSFLRSSLSSSTSSLTKKPKESKWNFFLKLFKKKDTLRKDGTASTDIATETEKFVSDDVKNLKLEDTDYKHNSNESENDLAEVDIVEHCRIKRRKDYVGYATGLRPLNDEFAKKYTLCDLLGDGAFGFVVVANRIIDDAEVAVKFIMKDQLLDSQWIVDDNLGKVPLEVYYLYRLKHPNIISFLDYYEDDDYAYLVTELFGTEWHISNSKLNMRKNIGLRKLGHAKCSGNNLLTFVPKNARNPDFYGTNVPVSIKHKTRNSCDLFECIDAHSFFPERIVRFIFQQIVSVIGYLHSLDLVHRDLKEENILVDENYKIKLIDFGAINTIPTSESEYFTGLGGTPDYSAPEILLGKPYRGPEAEVWSLGILLFALVFRQSPFQTTKQIVKVDIQYPFILNDRPLGVLDLIHKLLQFDENMRLKIIDIWKHPWMAEKDDSIYADRELKPNARIFNED</sequence>
<dbReference type="Gene3D" id="1.10.510.10">
    <property type="entry name" value="Transferase(Phosphotransferase) domain 1"/>
    <property type="match status" value="1"/>
</dbReference>
<name>A0A075ATQ3_ROZAC</name>
<reference evidence="9" key="2">
    <citation type="journal article" date="2018" name="Nat. Microbiol.">
        <title>Leveraging single-cell genomics to expand the fungal tree of life.</title>
        <authorList>
            <person name="Ahrendt S.R."/>
            <person name="Quandt C.A."/>
            <person name="Ciobanu D."/>
            <person name="Clum A."/>
            <person name="Salamov A."/>
            <person name="Andreopoulos B."/>
            <person name="Cheng J.F."/>
            <person name="Woyke T."/>
            <person name="Pelin A."/>
            <person name="Henrissat B."/>
            <person name="Reynolds N.K."/>
            <person name="Benny G.L."/>
            <person name="Smith M.E."/>
            <person name="James T.Y."/>
            <person name="Grigoriev I.V."/>
        </authorList>
    </citation>
    <scope>NUCLEOTIDE SEQUENCE [LARGE SCALE GENOMIC DNA]</scope>
    <source>
        <strain evidence="9">CSF55</strain>
    </source>
</reference>
<keyword evidence="1 3" id="KW-0547">Nucleotide-binding</keyword>
<dbReference type="STRING" id="988480.A0A075ATQ3"/>
<dbReference type="SMART" id="SM00220">
    <property type="entry name" value="S_TKc"/>
    <property type="match status" value="1"/>
</dbReference>
<dbReference type="PANTHER" id="PTHR24346:SF72">
    <property type="entry name" value="CAMK PROTEIN KINASE"/>
    <property type="match status" value="1"/>
</dbReference>
<dbReference type="SUPFAM" id="SSF56112">
    <property type="entry name" value="Protein kinase-like (PK-like)"/>
    <property type="match status" value="1"/>
</dbReference>
<feature type="region of interest" description="Disordered" evidence="4">
    <location>
        <begin position="44"/>
        <end position="89"/>
    </location>
</feature>
<reference evidence="6 8" key="1">
    <citation type="journal article" date="2013" name="Curr. Biol.">
        <title>Shared signatures of parasitism and phylogenomics unite Cryptomycota and microsporidia.</title>
        <authorList>
            <person name="James T.Y."/>
            <person name="Pelin A."/>
            <person name="Bonen L."/>
            <person name="Ahrendt S."/>
            <person name="Sain D."/>
            <person name="Corradi N."/>
            <person name="Stajich J.E."/>
        </authorList>
    </citation>
    <scope>NUCLEOTIDE SEQUENCE [LARGE SCALE GENOMIC DNA]</scope>
    <source>
        <strain evidence="6">CSF55</strain>
        <strain evidence="6">CSF55</strain>
    </source>
</reference>
<gene>
    <name evidence="6" type="ORF">O9G_000393</name>
    <name evidence="7" type="ORF">ROZALSC1DRAFT_30569</name>
</gene>
<dbReference type="GO" id="GO:0045719">
    <property type="term" value="P:negative regulation of glycogen biosynthetic process"/>
    <property type="evidence" value="ECO:0007669"/>
    <property type="project" value="TreeGrafter"/>
</dbReference>
<evidence type="ECO:0000259" key="5">
    <source>
        <dbReference type="PROSITE" id="PS50011"/>
    </source>
</evidence>
<protein>
    <submittedName>
        <fullName evidence="7">Kinase-like protein</fullName>
    </submittedName>
    <submittedName>
        <fullName evidence="6">Protein kinase, catalytic domain-containing protein</fullName>
    </submittedName>
</protein>
<dbReference type="GO" id="GO:0035556">
    <property type="term" value="P:intracellular signal transduction"/>
    <property type="evidence" value="ECO:0007669"/>
    <property type="project" value="TreeGrafter"/>
</dbReference>
<dbReference type="PANTHER" id="PTHR24346">
    <property type="entry name" value="MAP/MICROTUBULE AFFINITY-REGULATING KINASE"/>
    <property type="match status" value="1"/>
</dbReference>
<dbReference type="PROSITE" id="PS00107">
    <property type="entry name" value="PROTEIN_KINASE_ATP"/>
    <property type="match status" value="1"/>
</dbReference>
<evidence type="ECO:0000256" key="1">
    <source>
        <dbReference type="ARBA" id="ARBA00022741"/>
    </source>
</evidence>
<evidence type="ECO:0000313" key="7">
    <source>
        <dbReference type="EMBL" id="RKP17658.1"/>
    </source>
</evidence>
<feature type="compositionally biased region" description="Polar residues" evidence="4">
    <location>
        <begin position="73"/>
        <end position="85"/>
    </location>
</feature>
<keyword evidence="6" id="KW-0418">Kinase</keyword>
<dbReference type="InterPro" id="IPR017441">
    <property type="entry name" value="Protein_kinase_ATP_BS"/>
</dbReference>
<accession>A0A075ATQ3</accession>
<dbReference type="Pfam" id="PF00069">
    <property type="entry name" value="Pkinase"/>
    <property type="match status" value="2"/>
</dbReference>
<evidence type="ECO:0000313" key="8">
    <source>
        <dbReference type="Proteomes" id="UP000030755"/>
    </source>
</evidence>
<dbReference type="PROSITE" id="PS00108">
    <property type="entry name" value="PROTEIN_KINASE_ST"/>
    <property type="match status" value="1"/>
</dbReference>
<dbReference type="PROSITE" id="PS50011">
    <property type="entry name" value="PROTEIN_KINASE_DOM"/>
    <property type="match status" value="1"/>
</dbReference>
<reference evidence="7" key="3">
    <citation type="submission" date="2018-08" db="EMBL/GenBank/DDBJ databases">
        <title>Leveraging single-cell genomics to expand the Fungal Tree of Life.</title>
        <authorList>
            <consortium name="DOE Joint Genome Institute"/>
            <person name="Ahrendt S.R."/>
            <person name="Quandt C.A."/>
            <person name="Ciobanu D."/>
            <person name="Clum A."/>
            <person name="Salamov A."/>
            <person name="Andreopoulos B."/>
            <person name="Cheng J.-F."/>
            <person name="Woyke T."/>
            <person name="Pelin A."/>
            <person name="Henrissat B."/>
            <person name="Reynolds N."/>
            <person name="Benny G.L."/>
            <person name="Smith M.E."/>
            <person name="James T.Y."/>
            <person name="Grigoriev I.V."/>
        </authorList>
    </citation>
    <scope>NUCLEOTIDE SEQUENCE</scope>
    <source>
        <strain evidence="7">CSF55</strain>
    </source>
</reference>
<dbReference type="HOGENOM" id="CLU_496203_0_0_1"/>
<dbReference type="OrthoDB" id="10252171at2759"/>
<evidence type="ECO:0000256" key="2">
    <source>
        <dbReference type="ARBA" id="ARBA00022840"/>
    </source>
</evidence>